<dbReference type="Gene3D" id="1.10.630.10">
    <property type="entry name" value="Cytochrome P450"/>
    <property type="match status" value="1"/>
</dbReference>
<organism evidence="8 9">
    <name type="scientific">Rhizodiscina lignyota</name>
    <dbReference type="NCBI Taxonomy" id="1504668"/>
    <lineage>
        <taxon>Eukaryota</taxon>
        <taxon>Fungi</taxon>
        <taxon>Dikarya</taxon>
        <taxon>Ascomycota</taxon>
        <taxon>Pezizomycotina</taxon>
        <taxon>Dothideomycetes</taxon>
        <taxon>Pleosporomycetidae</taxon>
        <taxon>Aulographales</taxon>
        <taxon>Rhizodiscinaceae</taxon>
        <taxon>Rhizodiscina</taxon>
    </lineage>
</organism>
<evidence type="ECO:0000256" key="5">
    <source>
        <dbReference type="RuleBase" id="RU000461"/>
    </source>
</evidence>
<dbReference type="PRINTS" id="PR00385">
    <property type="entry name" value="P450"/>
</dbReference>
<evidence type="ECO:0000256" key="2">
    <source>
        <dbReference type="ARBA" id="ARBA00022723"/>
    </source>
</evidence>
<dbReference type="GO" id="GO:0016705">
    <property type="term" value="F:oxidoreductase activity, acting on paired donors, with incorporation or reduction of molecular oxygen"/>
    <property type="evidence" value="ECO:0007669"/>
    <property type="project" value="InterPro"/>
</dbReference>
<comment type="caution">
    <text evidence="8">The sequence shown here is derived from an EMBL/GenBank/DDBJ whole genome shotgun (WGS) entry which is preliminary data.</text>
</comment>
<dbReference type="InterPro" id="IPR036396">
    <property type="entry name" value="Cyt_P450_sf"/>
</dbReference>
<keyword evidence="4 5" id="KW-0349">Heme</keyword>
<evidence type="ECO:0000313" key="8">
    <source>
        <dbReference type="EMBL" id="KAF2095878.1"/>
    </source>
</evidence>
<reference evidence="8" key="1">
    <citation type="journal article" date="2020" name="Stud. Mycol.">
        <title>101 Dothideomycetes genomes: a test case for predicting lifestyles and emergence of pathogens.</title>
        <authorList>
            <person name="Haridas S."/>
            <person name="Albert R."/>
            <person name="Binder M."/>
            <person name="Bloem J."/>
            <person name="Labutti K."/>
            <person name="Salamov A."/>
            <person name="Andreopoulos B."/>
            <person name="Baker S."/>
            <person name="Barry K."/>
            <person name="Bills G."/>
            <person name="Bluhm B."/>
            <person name="Cannon C."/>
            <person name="Castanera R."/>
            <person name="Culley D."/>
            <person name="Daum C."/>
            <person name="Ezra D."/>
            <person name="Gonzalez J."/>
            <person name="Henrissat B."/>
            <person name="Kuo A."/>
            <person name="Liang C."/>
            <person name="Lipzen A."/>
            <person name="Lutzoni F."/>
            <person name="Magnuson J."/>
            <person name="Mondo S."/>
            <person name="Nolan M."/>
            <person name="Ohm R."/>
            <person name="Pangilinan J."/>
            <person name="Park H.-J."/>
            <person name="Ramirez L."/>
            <person name="Alfaro M."/>
            <person name="Sun H."/>
            <person name="Tritt A."/>
            <person name="Yoshinaga Y."/>
            <person name="Zwiers L.-H."/>
            <person name="Turgeon B."/>
            <person name="Goodwin S."/>
            <person name="Spatafora J."/>
            <person name="Crous P."/>
            <person name="Grigoriev I."/>
        </authorList>
    </citation>
    <scope>NUCLEOTIDE SEQUENCE</scope>
    <source>
        <strain evidence="8">CBS 133067</strain>
    </source>
</reference>
<dbReference type="GO" id="GO:0005506">
    <property type="term" value="F:iron ion binding"/>
    <property type="evidence" value="ECO:0007669"/>
    <property type="project" value="InterPro"/>
</dbReference>
<keyword evidence="7" id="KW-0812">Transmembrane</keyword>
<dbReference type="GO" id="GO:0004497">
    <property type="term" value="F:monooxygenase activity"/>
    <property type="evidence" value="ECO:0007669"/>
    <property type="project" value="UniProtKB-KW"/>
</dbReference>
<evidence type="ECO:0000256" key="4">
    <source>
        <dbReference type="PIRSR" id="PIRSR602401-1"/>
    </source>
</evidence>
<dbReference type="InterPro" id="IPR050121">
    <property type="entry name" value="Cytochrome_P450_monoxygenase"/>
</dbReference>
<keyword evidence="2 4" id="KW-0479">Metal-binding</keyword>
<keyword evidence="7" id="KW-0472">Membrane</keyword>
<keyword evidence="7" id="KW-1133">Transmembrane helix</keyword>
<protein>
    <submittedName>
        <fullName evidence="8">Cytochrome P450</fullName>
    </submittedName>
</protein>
<feature type="transmembrane region" description="Helical" evidence="7">
    <location>
        <begin position="6"/>
        <end position="23"/>
    </location>
</feature>
<dbReference type="InterPro" id="IPR001128">
    <property type="entry name" value="Cyt_P450"/>
</dbReference>
<sequence>MASPFLQPVVTVLVAAVLSYIFYQRTQHRLARFPGPLLASITGFWRSYHEIIGDLPQTIDYLHFHHGPSVRVAPDEVDTVHPDFVDVVLKGGRRFTKSNFYDGFKENRENLFITRDEDFHAKRSRQVANTFSSATFTKMGSLFDRHASNLIGLLDRLVDENKAFDLKSVFNLYVRDVNGELFFGRNLRLQEQGDVKALTPVNTWIILAKICGYVPGLLSPLMACGPYLPIVGDLIKQRESLVEDGFKYSKAEFERLRASGAAAASEDSNTKPSLLSTLTTAKDPETGEKLTLEEVVSECMSFVAAGSHSTASSLSFLFVLMLEHPEVLKKAQEEVLRDAQTTNPDSGDTKPSRFEDLDARFPYLSATIKETFRLCPTVNNPLARDVPDDGTATIISDLQAPPGSIISATAYALHRNPAIWGDDAEVFRPERWLSEDGQQKERYLIHFGQGHRRCIGVNIAMTTLWKAAVAILQRYEVTFIGADGKAKRLGGFKLNARGFAEIAGSLRVKVKRRTKN</sequence>
<feature type="compositionally biased region" description="Polar residues" evidence="6">
    <location>
        <begin position="266"/>
        <end position="280"/>
    </location>
</feature>
<comment type="similarity">
    <text evidence="5">Belongs to the cytochrome P450 family.</text>
</comment>
<keyword evidence="5" id="KW-0560">Oxidoreductase</keyword>
<evidence type="ECO:0000313" key="9">
    <source>
        <dbReference type="Proteomes" id="UP000799772"/>
    </source>
</evidence>
<dbReference type="OrthoDB" id="1470350at2759"/>
<comment type="cofactor">
    <cofactor evidence="1 4">
        <name>heme</name>
        <dbReference type="ChEBI" id="CHEBI:30413"/>
    </cofactor>
</comment>
<evidence type="ECO:0000256" key="1">
    <source>
        <dbReference type="ARBA" id="ARBA00001971"/>
    </source>
</evidence>
<dbReference type="Proteomes" id="UP000799772">
    <property type="component" value="Unassembled WGS sequence"/>
</dbReference>
<dbReference type="AlphaFoldDB" id="A0A9P4M3M1"/>
<dbReference type="PANTHER" id="PTHR24305:SF103">
    <property type="entry name" value="P450, PUTATIVE (EUROFUNG)-RELATED"/>
    <property type="match status" value="1"/>
</dbReference>
<dbReference type="InterPro" id="IPR002401">
    <property type="entry name" value="Cyt_P450_E_grp-I"/>
</dbReference>
<evidence type="ECO:0000256" key="7">
    <source>
        <dbReference type="SAM" id="Phobius"/>
    </source>
</evidence>
<dbReference type="Pfam" id="PF00067">
    <property type="entry name" value="p450"/>
    <property type="match status" value="1"/>
</dbReference>
<gene>
    <name evidence="8" type="ORF">NA57DRAFT_78655</name>
</gene>
<dbReference type="GO" id="GO:0020037">
    <property type="term" value="F:heme binding"/>
    <property type="evidence" value="ECO:0007669"/>
    <property type="project" value="InterPro"/>
</dbReference>
<keyword evidence="3 4" id="KW-0408">Iron</keyword>
<evidence type="ECO:0000256" key="3">
    <source>
        <dbReference type="ARBA" id="ARBA00023004"/>
    </source>
</evidence>
<accession>A0A9P4M3M1</accession>
<dbReference type="SUPFAM" id="SSF48264">
    <property type="entry name" value="Cytochrome P450"/>
    <property type="match status" value="1"/>
</dbReference>
<dbReference type="EMBL" id="ML978130">
    <property type="protein sequence ID" value="KAF2095878.1"/>
    <property type="molecule type" value="Genomic_DNA"/>
</dbReference>
<proteinExistence type="inferred from homology"/>
<name>A0A9P4M3M1_9PEZI</name>
<dbReference type="PROSITE" id="PS00086">
    <property type="entry name" value="CYTOCHROME_P450"/>
    <property type="match status" value="1"/>
</dbReference>
<dbReference type="PANTHER" id="PTHR24305">
    <property type="entry name" value="CYTOCHROME P450"/>
    <property type="match status" value="1"/>
</dbReference>
<dbReference type="InterPro" id="IPR017972">
    <property type="entry name" value="Cyt_P450_CS"/>
</dbReference>
<keyword evidence="5" id="KW-0503">Monooxygenase</keyword>
<keyword evidence="9" id="KW-1185">Reference proteome</keyword>
<feature type="binding site" description="axial binding residue" evidence="4">
    <location>
        <position position="454"/>
    </location>
    <ligand>
        <name>heme</name>
        <dbReference type="ChEBI" id="CHEBI:30413"/>
    </ligand>
    <ligandPart>
        <name>Fe</name>
        <dbReference type="ChEBI" id="CHEBI:18248"/>
    </ligandPart>
</feature>
<dbReference type="PRINTS" id="PR00463">
    <property type="entry name" value="EP450I"/>
</dbReference>
<evidence type="ECO:0000256" key="6">
    <source>
        <dbReference type="SAM" id="MobiDB-lite"/>
    </source>
</evidence>
<feature type="region of interest" description="Disordered" evidence="6">
    <location>
        <begin position="261"/>
        <end position="282"/>
    </location>
</feature>